<dbReference type="AlphaFoldDB" id="A0A7R8CQB1"/>
<accession>A0A7R8CQB1</accession>
<proteinExistence type="predicted"/>
<sequence>MPSWEISKYLDDVGSWTVRSAFLDLLNLLFRLFTFPSSHNEVRCKLKYQRAFSGAAQEVIMKEYYATESDTPKYQYLLCQVNESRLPFKDKNKFAWKYHLFKDVVARTTAAFSVVWMGTTSGRAGNDLAGVLTHLLAYILQKYPNAENIILWILAWLKIETKF</sequence>
<evidence type="ECO:0000313" key="2">
    <source>
        <dbReference type="Proteomes" id="UP000675881"/>
    </source>
</evidence>
<gene>
    <name evidence="1" type="ORF">LSAA_7728</name>
</gene>
<protein>
    <submittedName>
        <fullName evidence="1">(salmon louse) hypothetical protein</fullName>
    </submittedName>
</protein>
<organism evidence="1 2">
    <name type="scientific">Lepeophtheirus salmonis</name>
    <name type="common">Salmon louse</name>
    <name type="synonym">Caligus salmonis</name>
    <dbReference type="NCBI Taxonomy" id="72036"/>
    <lineage>
        <taxon>Eukaryota</taxon>
        <taxon>Metazoa</taxon>
        <taxon>Ecdysozoa</taxon>
        <taxon>Arthropoda</taxon>
        <taxon>Crustacea</taxon>
        <taxon>Multicrustacea</taxon>
        <taxon>Hexanauplia</taxon>
        <taxon>Copepoda</taxon>
        <taxon>Siphonostomatoida</taxon>
        <taxon>Caligidae</taxon>
        <taxon>Lepeophtheirus</taxon>
    </lineage>
</organism>
<dbReference type="Proteomes" id="UP000675881">
    <property type="component" value="Chromosome 3"/>
</dbReference>
<dbReference type="EMBL" id="HG994582">
    <property type="protein sequence ID" value="CAF2893639.1"/>
    <property type="molecule type" value="Genomic_DNA"/>
</dbReference>
<keyword evidence="2" id="KW-1185">Reference proteome</keyword>
<reference evidence="1" key="1">
    <citation type="submission" date="2021-02" db="EMBL/GenBank/DDBJ databases">
        <authorList>
            <person name="Bekaert M."/>
        </authorList>
    </citation>
    <scope>NUCLEOTIDE SEQUENCE</scope>
    <source>
        <strain evidence="1">IoA-00</strain>
    </source>
</reference>
<name>A0A7R8CQB1_LEPSM</name>
<evidence type="ECO:0000313" key="1">
    <source>
        <dbReference type="EMBL" id="CAF2893639.1"/>
    </source>
</evidence>